<evidence type="ECO:0000256" key="1">
    <source>
        <dbReference type="SAM" id="MobiDB-lite"/>
    </source>
</evidence>
<comment type="caution">
    <text evidence="2">The sequence shown here is derived from an EMBL/GenBank/DDBJ whole genome shotgun (WGS) entry which is preliminary data.</text>
</comment>
<name>A0AAV3T6D6_9EURY</name>
<gene>
    <name evidence="2" type="ORF">GCM10009020_06280</name>
</gene>
<evidence type="ECO:0000313" key="3">
    <source>
        <dbReference type="Proteomes" id="UP001500420"/>
    </source>
</evidence>
<evidence type="ECO:0000313" key="2">
    <source>
        <dbReference type="EMBL" id="GAA0664185.1"/>
    </source>
</evidence>
<dbReference type="EMBL" id="BAAADV010000001">
    <property type="protein sequence ID" value="GAA0664185.1"/>
    <property type="molecule type" value="Genomic_DNA"/>
</dbReference>
<feature type="region of interest" description="Disordered" evidence="1">
    <location>
        <begin position="115"/>
        <end position="154"/>
    </location>
</feature>
<dbReference type="Proteomes" id="UP001500420">
    <property type="component" value="Unassembled WGS sequence"/>
</dbReference>
<feature type="compositionally biased region" description="Acidic residues" evidence="1">
    <location>
        <begin position="115"/>
        <end position="133"/>
    </location>
</feature>
<dbReference type="AlphaFoldDB" id="A0AAV3T6D6"/>
<accession>A0AAV3T6D6</accession>
<reference evidence="2 3" key="1">
    <citation type="journal article" date="2019" name="Int. J. Syst. Evol. Microbiol.">
        <title>The Global Catalogue of Microorganisms (GCM) 10K type strain sequencing project: providing services to taxonomists for standard genome sequencing and annotation.</title>
        <authorList>
            <consortium name="The Broad Institute Genomics Platform"/>
            <consortium name="The Broad Institute Genome Sequencing Center for Infectious Disease"/>
            <person name="Wu L."/>
            <person name="Ma J."/>
        </authorList>
    </citation>
    <scope>NUCLEOTIDE SEQUENCE [LARGE SCALE GENOMIC DNA]</scope>
    <source>
        <strain evidence="2 3">JCM 16328</strain>
    </source>
</reference>
<protein>
    <submittedName>
        <fullName evidence="2">Uncharacterized protein</fullName>
    </submittedName>
</protein>
<keyword evidence="3" id="KW-1185">Reference proteome</keyword>
<proteinExistence type="predicted"/>
<sequence>MKYENMDREESDREFVVVDDDPDTDFVIVEEESADAESRRDDELVAVPDADARYPGLVPVESLTETGFVIVDEPVEETDFVIVEDAREDGDAAPEPAGDTELALADATDLVLAEDADPVLADEDGLVPADDETPTGGTVPNPFVPDLFRPGRGS</sequence>
<organism evidence="2 3">
    <name type="scientific">Natronoarchaeum mannanilyticum</name>
    <dbReference type="NCBI Taxonomy" id="926360"/>
    <lineage>
        <taxon>Archaea</taxon>
        <taxon>Methanobacteriati</taxon>
        <taxon>Methanobacteriota</taxon>
        <taxon>Stenosarchaea group</taxon>
        <taxon>Halobacteria</taxon>
        <taxon>Halobacteriales</taxon>
        <taxon>Natronoarchaeaceae</taxon>
    </lineage>
</organism>